<name>A0A5N6UGC9_ASPTM</name>
<evidence type="ECO:0000313" key="1">
    <source>
        <dbReference type="EMBL" id="KAE8157672.1"/>
    </source>
</evidence>
<dbReference type="OrthoDB" id="4369670at2759"/>
<keyword evidence="2" id="KW-1185">Reference proteome</keyword>
<proteinExistence type="predicted"/>
<gene>
    <name evidence="1" type="ORF">BDV40DRAFT_308472</name>
</gene>
<dbReference type="AlphaFoldDB" id="A0A5N6UGC9"/>
<reference evidence="1 2" key="1">
    <citation type="submission" date="2019-04" db="EMBL/GenBank/DDBJ databases">
        <title>Friends and foes A comparative genomics study of 23 Aspergillus species from section Flavi.</title>
        <authorList>
            <consortium name="DOE Joint Genome Institute"/>
            <person name="Kjaerbolling I."/>
            <person name="Vesth T."/>
            <person name="Frisvad J.C."/>
            <person name="Nybo J.L."/>
            <person name="Theobald S."/>
            <person name="Kildgaard S."/>
            <person name="Isbrandt T."/>
            <person name="Kuo A."/>
            <person name="Sato A."/>
            <person name="Lyhne E.K."/>
            <person name="Kogle M.E."/>
            <person name="Wiebenga A."/>
            <person name="Kun R.S."/>
            <person name="Lubbers R.J."/>
            <person name="Makela M.R."/>
            <person name="Barry K."/>
            <person name="Chovatia M."/>
            <person name="Clum A."/>
            <person name="Daum C."/>
            <person name="Haridas S."/>
            <person name="He G."/>
            <person name="LaButti K."/>
            <person name="Lipzen A."/>
            <person name="Mondo S."/>
            <person name="Riley R."/>
            <person name="Salamov A."/>
            <person name="Simmons B.A."/>
            <person name="Magnuson J.K."/>
            <person name="Henrissat B."/>
            <person name="Mortensen U.H."/>
            <person name="Larsen T.O."/>
            <person name="Devries R.P."/>
            <person name="Grigoriev I.V."/>
            <person name="Machida M."/>
            <person name="Baker S.E."/>
            <person name="Andersen M.R."/>
        </authorList>
    </citation>
    <scope>NUCLEOTIDE SEQUENCE [LARGE SCALE GENOMIC DNA]</scope>
    <source>
        <strain evidence="1 2">CBS 117626</strain>
    </source>
</reference>
<organism evidence="1 2">
    <name type="scientific">Aspergillus tamarii</name>
    <dbReference type="NCBI Taxonomy" id="41984"/>
    <lineage>
        <taxon>Eukaryota</taxon>
        <taxon>Fungi</taxon>
        <taxon>Dikarya</taxon>
        <taxon>Ascomycota</taxon>
        <taxon>Pezizomycotina</taxon>
        <taxon>Eurotiomycetes</taxon>
        <taxon>Eurotiomycetidae</taxon>
        <taxon>Eurotiales</taxon>
        <taxon>Aspergillaceae</taxon>
        <taxon>Aspergillus</taxon>
        <taxon>Aspergillus subgen. Circumdati</taxon>
    </lineage>
</organism>
<dbReference type="Proteomes" id="UP000326950">
    <property type="component" value="Unassembled WGS sequence"/>
</dbReference>
<accession>A0A5N6UGC9</accession>
<sequence length="837" mass="94821">MQEIYEFPNLESLCKETIEEIIAGLLPGTGPKEYQERIEDHGGVCEVTRSLLKLIPANVRGLEGLNRGDKIPWNRPVGYASFVTDIRDIHWWRMYCGQCFLAWRRIMCQHTQAILRNSTSSLHYYILWMGNGNRTANFIKLWESSENTLDDAWYQIRSNILEAVFCKVFRTHHGMLNRIDCLDSITKSYGLNVMTPLVQGHVTLSKALRIKANAGPSQSPDSQIRYWATFNPSNKKKIQRKPRPIFQCDFDAALEMALGDKELFQDVIELLRSPRHPAKPNLCDCIPFAGSLQAAIGFVLDYAAVSVANDSPLESVNSKSSSDLPWPIQGCGFHEKNVLVWIYNFKRFSSLTPDDFINTKDSENSWKGPHRTLLGQCAARILLLCGPRAGRIIKAVLEGSSQYILDIQGYKYQIYFDHRRLYIRCPELPAKIWSINPTHAARLSDVVRFSTSVLGITDIRPYFVELSSIVGYILCQARKERLGGHVMTTDDLDTGIKLWLTRKGIGEDADIREIETIAGSLIRGLLMLLHALPRKQVAVPIPKRPPFPDIGRERARVHEGFDNESYKKIEELVHNRVAKRDKLYLERLSSLPKKKADTAEVIAEGIAETLFQIDDKEVTGMQTCLEARIEELTPLINRAISDGFLDPNIDLLNNLADSLGVKTSRKGSLRRGQTTGKTGCSRKVWRKEREVFQNKEYKYIVPLGITYERSISLNYCPIKFPSGMDVGDGTIYVKIEICPFGQRHPKVYATSATDEDPACRLAFHVRFTDSTGSEVKYYERNPNTSPLFRANTFVDILANNVVDEQIAKTPRRYLHFKKGKSPAGLEGFEGGSYTTLP</sequence>
<evidence type="ECO:0000313" key="2">
    <source>
        <dbReference type="Proteomes" id="UP000326950"/>
    </source>
</evidence>
<dbReference type="EMBL" id="ML738716">
    <property type="protein sequence ID" value="KAE8157672.1"/>
    <property type="molecule type" value="Genomic_DNA"/>
</dbReference>
<protein>
    <submittedName>
        <fullName evidence="1">Uncharacterized protein</fullName>
    </submittedName>
</protein>